<dbReference type="Pfam" id="PF01638">
    <property type="entry name" value="HxlR"/>
    <property type="match status" value="1"/>
</dbReference>
<reference evidence="6" key="1">
    <citation type="journal article" date="2019" name="Int. J. Syst. Evol. Microbiol.">
        <title>The Global Catalogue of Microorganisms (GCM) 10K type strain sequencing project: providing services to taxonomists for standard genome sequencing and annotation.</title>
        <authorList>
            <consortium name="The Broad Institute Genomics Platform"/>
            <consortium name="The Broad Institute Genome Sequencing Center for Infectious Disease"/>
            <person name="Wu L."/>
            <person name="Ma J."/>
        </authorList>
    </citation>
    <scope>NUCLEOTIDE SEQUENCE [LARGE SCALE GENOMIC DNA]</scope>
    <source>
        <strain evidence="6">IBRC-M 10908</strain>
    </source>
</reference>
<dbReference type="PANTHER" id="PTHR33204">
    <property type="entry name" value="TRANSCRIPTIONAL REGULATOR, MARR FAMILY"/>
    <property type="match status" value="1"/>
</dbReference>
<evidence type="ECO:0000313" key="5">
    <source>
        <dbReference type="EMBL" id="MFC4337183.1"/>
    </source>
</evidence>
<protein>
    <submittedName>
        <fullName evidence="5">Winged helix-turn-helix transcriptional regulator</fullName>
    </submittedName>
</protein>
<accession>A0ABV8U261</accession>
<evidence type="ECO:0000256" key="3">
    <source>
        <dbReference type="ARBA" id="ARBA00023163"/>
    </source>
</evidence>
<evidence type="ECO:0000256" key="2">
    <source>
        <dbReference type="ARBA" id="ARBA00023125"/>
    </source>
</evidence>
<dbReference type="Gene3D" id="1.10.10.10">
    <property type="entry name" value="Winged helix-like DNA-binding domain superfamily/Winged helix DNA-binding domain"/>
    <property type="match status" value="1"/>
</dbReference>
<proteinExistence type="predicted"/>
<evidence type="ECO:0000259" key="4">
    <source>
        <dbReference type="PROSITE" id="PS51118"/>
    </source>
</evidence>
<evidence type="ECO:0000313" key="6">
    <source>
        <dbReference type="Proteomes" id="UP001595823"/>
    </source>
</evidence>
<dbReference type="InterPro" id="IPR036388">
    <property type="entry name" value="WH-like_DNA-bd_sf"/>
</dbReference>
<organism evidence="5 6">
    <name type="scientific">Salininema proteolyticum</name>
    <dbReference type="NCBI Taxonomy" id="1607685"/>
    <lineage>
        <taxon>Bacteria</taxon>
        <taxon>Bacillati</taxon>
        <taxon>Actinomycetota</taxon>
        <taxon>Actinomycetes</taxon>
        <taxon>Glycomycetales</taxon>
        <taxon>Glycomycetaceae</taxon>
        <taxon>Salininema</taxon>
    </lineage>
</organism>
<feature type="domain" description="HTH hxlR-type" evidence="4">
    <location>
        <begin position="10"/>
        <end position="109"/>
    </location>
</feature>
<keyword evidence="1" id="KW-0805">Transcription regulation</keyword>
<evidence type="ECO:0000256" key="1">
    <source>
        <dbReference type="ARBA" id="ARBA00023015"/>
    </source>
</evidence>
<dbReference type="SUPFAM" id="SSF46785">
    <property type="entry name" value="Winged helix' DNA-binding domain"/>
    <property type="match status" value="1"/>
</dbReference>
<dbReference type="PROSITE" id="PS51118">
    <property type="entry name" value="HTH_HXLR"/>
    <property type="match status" value="1"/>
</dbReference>
<gene>
    <name evidence="5" type="ORF">ACFPET_18435</name>
</gene>
<keyword evidence="2" id="KW-0238">DNA-binding</keyword>
<dbReference type="InterPro" id="IPR036390">
    <property type="entry name" value="WH_DNA-bd_sf"/>
</dbReference>
<sequence>MAEENGPEDCPIERAMRIIGSRTSMLVIREAFTGVSRFDDFTAALGVSPATVTAKLNALVDAGILKRQAYREPGSRTRQEYVLDEAGLELAPIVLGLYQWGRRHAGGRSPRRALHEACGEEVDVGMRCSGGHDVGCDELDIRKA</sequence>
<dbReference type="RefSeq" id="WP_380623894.1">
    <property type="nucleotide sequence ID" value="NZ_JBHSDK010000028.1"/>
</dbReference>
<keyword evidence="3" id="KW-0804">Transcription</keyword>
<name>A0ABV8U261_9ACTN</name>
<keyword evidence="6" id="KW-1185">Reference proteome</keyword>
<dbReference type="Proteomes" id="UP001595823">
    <property type="component" value="Unassembled WGS sequence"/>
</dbReference>
<dbReference type="EMBL" id="JBHSDK010000028">
    <property type="protein sequence ID" value="MFC4337183.1"/>
    <property type="molecule type" value="Genomic_DNA"/>
</dbReference>
<comment type="caution">
    <text evidence="5">The sequence shown here is derived from an EMBL/GenBank/DDBJ whole genome shotgun (WGS) entry which is preliminary data.</text>
</comment>
<dbReference type="InterPro" id="IPR002577">
    <property type="entry name" value="HTH_HxlR"/>
</dbReference>
<dbReference type="PANTHER" id="PTHR33204:SF18">
    <property type="entry name" value="TRANSCRIPTIONAL REGULATORY PROTEIN"/>
    <property type="match status" value="1"/>
</dbReference>